<dbReference type="SUPFAM" id="SSF54427">
    <property type="entry name" value="NTF2-like"/>
    <property type="match status" value="1"/>
</dbReference>
<comment type="caution">
    <text evidence="1">The sequence shown here is derived from an EMBL/GenBank/DDBJ whole genome shotgun (WGS) entry which is preliminary data.</text>
</comment>
<dbReference type="EMBL" id="JACHIA010000001">
    <property type="protein sequence ID" value="MBB6068752.1"/>
    <property type="molecule type" value="Genomic_DNA"/>
</dbReference>
<dbReference type="RefSeq" id="WP_170031110.1">
    <property type="nucleotide sequence ID" value="NZ_JABDTL010000001.1"/>
</dbReference>
<evidence type="ECO:0000313" key="1">
    <source>
        <dbReference type="EMBL" id="MBB6068752.1"/>
    </source>
</evidence>
<dbReference type="InterPro" id="IPR032710">
    <property type="entry name" value="NTF2-like_dom_sf"/>
</dbReference>
<organism evidence="1 2">
    <name type="scientific">Longimicrobium terrae</name>
    <dbReference type="NCBI Taxonomy" id="1639882"/>
    <lineage>
        <taxon>Bacteria</taxon>
        <taxon>Pseudomonadati</taxon>
        <taxon>Gemmatimonadota</taxon>
        <taxon>Longimicrobiia</taxon>
        <taxon>Longimicrobiales</taxon>
        <taxon>Longimicrobiaceae</taxon>
        <taxon>Longimicrobium</taxon>
    </lineage>
</organism>
<accession>A0A841GN61</accession>
<name>A0A841GN61_9BACT</name>
<reference evidence="1 2" key="1">
    <citation type="submission" date="2020-08" db="EMBL/GenBank/DDBJ databases">
        <title>Genomic Encyclopedia of Type Strains, Phase IV (KMG-IV): sequencing the most valuable type-strain genomes for metagenomic binning, comparative biology and taxonomic classification.</title>
        <authorList>
            <person name="Goeker M."/>
        </authorList>
    </citation>
    <scope>NUCLEOTIDE SEQUENCE [LARGE SCALE GENOMIC DNA]</scope>
    <source>
        <strain evidence="1 2">DSM 29007</strain>
    </source>
</reference>
<evidence type="ECO:0008006" key="3">
    <source>
        <dbReference type="Google" id="ProtNLM"/>
    </source>
</evidence>
<gene>
    <name evidence="1" type="ORF">HNQ61_000363</name>
</gene>
<dbReference type="Proteomes" id="UP000582837">
    <property type="component" value="Unassembled WGS sequence"/>
</dbReference>
<evidence type="ECO:0000313" key="2">
    <source>
        <dbReference type="Proteomes" id="UP000582837"/>
    </source>
</evidence>
<dbReference type="AlphaFoldDB" id="A0A841GN61"/>
<sequence>MKIVRIVSLFLPLIMLVLLPRALAAQQPAPLENFVARIATLWSRADADAIVALAPADGRILLDLAGDGPGEVQERHASAALRRLFGERENVSVRPRQVTISGGAPVRGFGELTWLSRPRGVSDNLSSIIYVGAVWEDGAWRLRELRVLR</sequence>
<protein>
    <recommendedName>
        <fullName evidence="3">Nuclear transport factor 2 family protein</fullName>
    </recommendedName>
</protein>
<proteinExistence type="predicted"/>
<keyword evidence="2" id="KW-1185">Reference proteome</keyword>